<feature type="domain" description="Methyl-accepting transducer" evidence="11">
    <location>
        <begin position="406"/>
        <end position="621"/>
    </location>
</feature>
<feature type="compositionally biased region" description="Basic and acidic residues" evidence="9">
    <location>
        <begin position="679"/>
        <end position="688"/>
    </location>
</feature>
<feature type="transmembrane region" description="Helical" evidence="10">
    <location>
        <begin position="12"/>
        <end position="34"/>
    </location>
</feature>
<dbReference type="Gene3D" id="3.30.450.20">
    <property type="entry name" value="PAS domain"/>
    <property type="match status" value="2"/>
</dbReference>
<dbReference type="PANTHER" id="PTHR43531">
    <property type="entry name" value="PROTEIN ICFG"/>
    <property type="match status" value="1"/>
</dbReference>
<reference evidence="13 14" key="1">
    <citation type="submission" date="2018-05" db="EMBL/GenBank/DDBJ databases">
        <title>Marinilabilia rubrum sp. nov., isolated from saltern sediment.</title>
        <authorList>
            <person name="Zhang R."/>
        </authorList>
    </citation>
    <scope>NUCLEOTIDE SEQUENCE [LARGE SCALE GENOMIC DNA]</scope>
    <source>
        <strain evidence="13 14">WTE16</strain>
    </source>
</reference>
<dbReference type="EMBL" id="QEWP01000017">
    <property type="protein sequence ID" value="PWD98257.1"/>
    <property type="molecule type" value="Genomic_DNA"/>
</dbReference>
<dbReference type="CDD" id="cd06225">
    <property type="entry name" value="HAMP"/>
    <property type="match status" value="1"/>
</dbReference>
<dbReference type="InterPro" id="IPR004090">
    <property type="entry name" value="Chemotax_Me-accpt_rcpt"/>
</dbReference>
<comment type="similarity">
    <text evidence="7">Belongs to the methyl-accepting chemotaxis (MCP) protein family.</text>
</comment>
<evidence type="ECO:0000256" key="4">
    <source>
        <dbReference type="ARBA" id="ARBA00022692"/>
    </source>
</evidence>
<feature type="region of interest" description="Disordered" evidence="9">
    <location>
        <begin position="645"/>
        <end position="688"/>
    </location>
</feature>
<dbReference type="GO" id="GO:0007165">
    <property type="term" value="P:signal transduction"/>
    <property type="evidence" value="ECO:0007669"/>
    <property type="project" value="UniProtKB-KW"/>
</dbReference>
<evidence type="ECO:0000313" key="14">
    <source>
        <dbReference type="Proteomes" id="UP000244956"/>
    </source>
</evidence>
<dbReference type="SMART" id="SM00304">
    <property type="entry name" value="HAMP"/>
    <property type="match status" value="1"/>
</dbReference>
<dbReference type="PROSITE" id="PS50885">
    <property type="entry name" value="HAMP"/>
    <property type="match status" value="1"/>
</dbReference>
<dbReference type="Gene3D" id="1.10.287.950">
    <property type="entry name" value="Methyl-accepting chemotaxis protein"/>
    <property type="match status" value="1"/>
</dbReference>
<keyword evidence="4 10" id="KW-0812">Transmembrane</keyword>
<dbReference type="PANTHER" id="PTHR43531:SF11">
    <property type="entry name" value="METHYL-ACCEPTING CHEMOTAXIS PROTEIN 3"/>
    <property type="match status" value="1"/>
</dbReference>
<protein>
    <recommendedName>
        <fullName evidence="15">Methyl-accepting chemotaxis protein</fullName>
    </recommendedName>
</protein>
<evidence type="ECO:0008006" key="15">
    <source>
        <dbReference type="Google" id="ProtNLM"/>
    </source>
</evidence>
<dbReference type="RefSeq" id="WP_109265608.1">
    <property type="nucleotide sequence ID" value="NZ_QEWP01000017.1"/>
</dbReference>
<dbReference type="OrthoDB" id="9763484at2"/>
<evidence type="ECO:0000259" key="12">
    <source>
        <dbReference type="PROSITE" id="PS50885"/>
    </source>
</evidence>
<feature type="compositionally biased region" description="Basic and acidic residues" evidence="9">
    <location>
        <begin position="649"/>
        <end position="666"/>
    </location>
</feature>
<dbReference type="PROSITE" id="PS50111">
    <property type="entry name" value="CHEMOTAXIS_TRANSDUC_2"/>
    <property type="match status" value="1"/>
</dbReference>
<dbReference type="Pfam" id="PF02743">
    <property type="entry name" value="dCache_1"/>
    <property type="match status" value="1"/>
</dbReference>
<evidence type="ECO:0000256" key="8">
    <source>
        <dbReference type="PROSITE-ProRule" id="PRU00284"/>
    </source>
</evidence>
<evidence type="ECO:0000256" key="1">
    <source>
        <dbReference type="ARBA" id="ARBA00004651"/>
    </source>
</evidence>
<keyword evidence="6 10" id="KW-0472">Membrane</keyword>
<evidence type="ECO:0000256" key="10">
    <source>
        <dbReference type="SAM" id="Phobius"/>
    </source>
</evidence>
<organism evidence="13 14">
    <name type="scientific">Marinilabilia rubra</name>
    <dbReference type="NCBI Taxonomy" id="2162893"/>
    <lineage>
        <taxon>Bacteria</taxon>
        <taxon>Pseudomonadati</taxon>
        <taxon>Bacteroidota</taxon>
        <taxon>Bacteroidia</taxon>
        <taxon>Marinilabiliales</taxon>
        <taxon>Marinilabiliaceae</taxon>
        <taxon>Marinilabilia</taxon>
    </lineage>
</organism>
<keyword evidence="2" id="KW-1003">Cell membrane</keyword>
<dbReference type="SUPFAM" id="SSF58104">
    <property type="entry name" value="Methyl-accepting chemotaxis protein (MCP) signaling domain"/>
    <property type="match status" value="1"/>
</dbReference>
<dbReference type="FunFam" id="1.10.287.950:FF:000001">
    <property type="entry name" value="Methyl-accepting chemotaxis sensory transducer"/>
    <property type="match status" value="1"/>
</dbReference>
<evidence type="ECO:0000256" key="2">
    <source>
        <dbReference type="ARBA" id="ARBA00022475"/>
    </source>
</evidence>
<gene>
    <name evidence="13" type="ORF">DDZ16_16630</name>
</gene>
<dbReference type="Proteomes" id="UP000244956">
    <property type="component" value="Unassembled WGS sequence"/>
</dbReference>
<dbReference type="Pfam" id="PF00015">
    <property type="entry name" value="MCPsignal"/>
    <property type="match status" value="1"/>
</dbReference>
<dbReference type="PRINTS" id="PR00260">
    <property type="entry name" value="CHEMTRNSDUCR"/>
</dbReference>
<dbReference type="CDD" id="cd12913">
    <property type="entry name" value="PDC1_MCP_like"/>
    <property type="match status" value="1"/>
</dbReference>
<feature type="compositionally biased region" description="Polar residues" evidence="9">
    <location>
        <begin position="667"/>
        <end position="678"/>
    </location>
</feature>
<feature type="transmembrane region" description="Helical" evidence="10">
    <location>
        <begin position="322"/>
        <end position="344"/>
    </location>
</feature>
<keyword evidence="8" id="KW-0807">Transducer</keyword>
<evidence type="ECO:0000256" key="3">
    <source>
        <dbReference type="ARBA" id="ARBA00022500"/>
    </source>
</evidence>
<evidence type="ECO:0000313" key="13">
    <source>
        <dbReference type="EMBL" id="PWD98257.1"/>
    </source>
</evidence>
<dbReference type="InterPro" id="IPR004089">
    <property type="entry name" value="MCPsignal_dom"/>
</dbReference>
<dbReference type="SMART" id="SM00283">
    <property type="entry name" value="MA"/>
    <property type="match status" value="1"/>
</dbReference>
<evidence type="ECO:0000256" key="5">
    <source>
        <dbReference type="ARBA" id="ARBA00022989"/>
    </source>
</evidence>
<keyword evidence="14" id="KW-1185">Reference proteome</keyword>
<comment type="caution">
    <text evidence="13">The sequence shown here is derived from an EMBL/GenBank/DDBJ whole genome shotgun (WGS) entry which is preliminary data.</text>
</comment>
<comment type="subcellular location">
    <subcellularLocation>
        <location evidence="1">Cell membrane</location>
        <topology evidence="1">Multi-pass membrane protein</topology>
    </subcellularLocation>
</comment>
<evidence type="ECO:0000256" key="7">
    <source>
        <dbReference type="ARBA" id="ARBA00029447"/>
    </source>
</evidence>
<keyword evidence="5 10" id="KW-1133">Transmembrane helix</keyword>
<dbReference type="InterPro" id="IPR003660">
    <property type="entry name" value="HAMP_dom"/>
</dbReference>
<sequence>MKKEVQFSLQKKFGIISGIGISLLTIFLITYAVIKTRQETIRSAQNEAESIARVYSKSIQSSFELAMDASRAMANAVSVVGKEKESGAINRQTAVSMAEKVLFSDERFLGFTLAFEPDAFDGKDNLFRNTVAHDSTGRFMSYLTKKDDGTAAVEVLIDYDDSEKAPWYWKPKTKLNEFLTEPILYPVQGVDVLMVSCMTPVMNNDTFLGVTGIDFPIDFIQELVSDQGYYQGHYRMSIVSNKGIYVANNQRPELINESIKKVFPETFDQEIENLQKGVSNVEFADTALQISVPLTIGQTETPWQVRFTVPREIITAEANKQMWIMIIIGVILGGAAIFVLGYFVNKIISQGIKDAVDFSGILSNGDLTVDVPDDALTKNDELGMLALAFQQLTDKMRATVEGVVSASNNVASASQQMSTSAQQISVGNNEQASSAEEISSSMEEMAGMIQQNADHAQTAEKTVLNAEQGIKEGNQVVNETADSMKEISEKISIINDIAFQTNILSLNAAVEAARAGESGRGFAVVAAEVRKLADRSKVAAQEIEKLTRYGVKISEAAGKKLTELVPEIQKTSGLMKEIAASSNEQKVGADQINSAVQSFNQVTQQNAASSEEMASTSEELASQAEQLLEIISFFKVDHKFEQEISSLKQENKPKNEGKTVQKDPESTAHQPTEVFQSQEFDKNQYEKF</sequence>
<evidence type="ECO:0000259" key="11">
    <source>
        <dbReference type="PROSITE" id="PS50111"/>
    </source>
</evidence>
<proteinExistence type="inferred from homology"/>
<evidence type="ECO:0000256" key="6">
    <source>
        <dbReference type="ARBA" id="ARBA00023136"/>
    </source>
</evidence>
<dbReference type="GO" id="GO:0005886">
    <property type="term" value="C:plasma membrane"/>
    <property type="evidence" value="ECO:0007669"/>
    <property type="project" value="UniProtKB-SubCell"/>
</dbReference>
<keyword evidence="3" id="KW-0145">Chemotaxis</keyword>
<dbReference type="AlphaFoldDB" id="A0A2U2B5B3"/>
<dbReference type="InterPro" id="IPR033479">
    <property type="entry name" value="dCache_1"/>
</dbReference>
<accession>A0A2U2B5B3</accession>
<name>A0A2U2B5B3_9BACT</name>
<evidence type="ECO:0000256" key="9">
    <source>
        <dbReference type="SAM" id="MobiDB-lite"/>
    </source>
</evidence>
<dbReference type="GO" id="GO:0006935">
    <property type="term" value="P:chemotaxis"/>
    <property type="evidence" value="ECO:0007669"/>
    <property type="project" value="UniProtKB-KW"/>
</dbReference>
<dbReference type="InterPro" id="IPR051310">
    <property type="entry name" value="MCP_chemotaxis"/>
</dbReference>
<dbReference type="GO" id="GO:0004888">
    <property type="term" value="F:transmembrane signaling receptor activity"/>
    <property type="evidence" value="ECO:0007669"/>
    <property type="project" value="InterPro"/>
</dbReference>
<feature type="domain" description="HAMP" evidence="12">
    <location>
        <begin position="346"/>
        <end position="401"/>
    </location>
</feature>